<dbReference type="InterPro" id="IPR022346">
    <property type="entry name" value="T2SS_GspH"/>
</dbReference>
<keyword evidence="7 11" id="KW-1133">Transmembrane helix</keyword>
<keyword evidence="14" id="KW-1185">Reference proteome</keyword>
<evidence type="ECO:0000256" key="1">
    <source>
        <dbReference type="ARBA" id="ARBA00004377"/>
    </source>
</evidence>
<evidence type="ECO:0000256" key="5">
    <source>
        <dbReference type="ARBA" id="ARBA00022519"/>
    </source>
</evidence>
<organism evidence="13 14">
    <name type="scientific">Thalassotalea piscium</name>
    <dbReference type="NCBI Taxonomy" id="1230533"/>
    <lineage>
        <taxon>Bacteria</taxon>
        <taxon>Pseudomonadati</taxon>
        <taxon>Pseudomonadota</taxon>
        <taxon>Gammaproteobacteria</taxon>
        <taxon>Alteromonadales</taxon>
        <taxon>Colwelliaceae</taxon>
        <taxon>Thalassotalea</taxon>
    </lineage>
</organism>
<feature type="transmembrane region" description="Helical" evidence="11">
    <location>
        <begin position="12"/>
        <end position="34"/>
    </location>
</feature>
<dbReference type="SUPFAM" id="SSF54523">
    <property type="entry name" value="Pili subunits"/>
    <property type="match status" value="1"/>
</dbReference>
<evidence type="ECO:0000256" key="6">
    <source>
        <dbReference type="ARBA" id="ARBA00022692"/>
    </source>
</evidence>
<dbReference type="InterPro" id="IPR045584">
    <property type="entry name" value="Pilin-like"/>
</dbReference>
<protein>
    <recommendedName>
        <fullName evidence="2">Type II secretion system protein H</fullName>
    </recommendedName>
    <alternativeName>
        <fullName evidence="10">General secretion pathway protein H</fullName>
    </alternativeName>
</protein>
<evidence type="ECO:0000256" key="7">
    <source>
        <dbReference type="ARBA" id="ARBA00022989"/>
    </source>
</evidence>
<dbReference type="Pfam" id="PF12019">
    <property type="entry name" value="GspH"/>
    <property type="match status" value="1"/>
</dbReference>
<evidence type="ECO:0000256" key="4">
    <source>
        <dbReference type="ARBA" id="ARBA00022481"/>
    </source>
</evidence>
<comment type="subcellular location">
    <subcellularLocation>
        <location evidence="1">Cell inner membrane</location>
        <topology evidence="1">Single-pass membrane protein</topology>
    </subcellularLocation>
</comment>
<dbReference type="Pfam" id="PF07963">
    <property type="entry name" value="N_methyl"/>
    <property type="match status" value="1"/>
</dbReference>
<name>A0A7X0TV74_9GAMM</name>
<evidence type="ECO:0000256" key="10">
    <source>
        <dbReference type="ARBA" id="ARBA00030775"/>
    </source>
</evidence>
<accession>A0A7X0TV74</accession>
<keyword evidence="4" id="KW-0488">Methylation</keyword>
<evidence type="ECO:0000256" key="8">
    <source>
        <dbReference type="ARBA" id="ARBA00023136"/>
    </source>
</evidence>
<dbReference type="Proteomes" id="UP000537141">
    <property type="component" value="Unassembled WGS sequence"/>
</dbReference>
<gene>
    <name evidence="13" type="ORF">HNQ55_003690</name>
</gene>
<dbReference type="AlphaFoldDB" id="A0A7X0TV74"/>
<evidence type="ECO:0000256" key="3">
    <source>
        <dbReference type="ARBA" id="ARBA00022475"/>
    </source>
</evidence>
<evidence type="ECO:0000256" key="9">
    <source>
        <dbReference type="ARBA" id="ARBA00025772"/>
    </source>
</evidence>
<reference evidence="13 14" key="1">
    <citation type="submission" date="2020-08" db="EMBL/GenBank/DDBJ databases">
        <title>Genomic Encyclopedia of Type Strains, Phase IV (KMG-IV): sequencing the most valuable type-strain genomes for metagenomic binning, comparative biology and taxonomic classification.</title>
        <authorList>
            <person name="Goeker M."/>
        </authorList>
    </citation>
    <scope>NUCLEOTIDE SEQUENCE [LARGE SCALE GENOMIC DNA]</scope>
    <source>
        <strain evidence="13 14">DSM 26287</strain>
    </source>
</reference>
<dbReference type="RefSeq" id="WP_184426884.1">
    <property type="nucleotide sequence ID" value="NZ_AP027362.1"/>
</dbReference>
<feature type="domain" description="General secretion pathway GspH" evidence="12">
    <location>
        <begin position="42"/>
        <end position="160"/>
    </location>
</feature>
<evidence type="ECO:0000256" key="2">
    <source>
        <dbReference type="ARBA" id="ARBA00021549"/>
    </source>
</evidence>
<dbReference type="GO" id="GO:0015628">
    <property type="term" value="P:protein secretion by the type II secretion system"/>
    <property type="evidence" value="ECO:0007669"/>
    <property type="project" value="InterPro"/>
</dbReference>
<evidence type="ECO:0000313" key="14">
    <source>
        <dbReference type="Proteomes" id="UP000537141"/>
    </source>
</evidence>
<proteinExistence type="inferred from homology"/>
<evidence type="ECO:0000256" key="11">
    <source>
        <dbReference type="SAM" id="Phobius"/>
    </source>
</evidence>
<dbReference type="GO" id="GO:0005886">
    <property type="term" value="C:plasma membrane"/>
    <property type="evidence" value="ECO:0007669"/>
    <property type="project" value="UniProtKB-SubCell"/>
</dbReference>
<evidence type="ECO:0000259" key="12">
    <source>
        <dbReference type="Pfam" id="PF12019"/>
    </source>
</evidence>
<keyword evidence="5" id="KW-0997">Cell inner membrane</keyword>
<sequence>MNSKGFTLIETLVVVALLMTLTAVGIPSLSDFIIKMRVDNEIDRINRLLLVTRNIALNTNQAVTFCPLQSNICVNQWHQELSVFTDANNNKIYEPHLKEQLIQYKDAIVVGDKLQYGNTRKGLTYAPNGYLMGWGQNATFMYCPKGHLAKSRAITVAVSGRAYKSQFNPKKNKEETRSGKKIICK</sequence>
<dbReference type="GO" id="GO:0015627">
    <property type="term" value="C:type II protein secretion system complex"/>
    <property type="evidence" value="ECO:0007669"/>
    <property type="project" value="InterPro"/>
</dbReference>
<keyword evidence="8 11" id="KW-0472">Membrane</keyword>
<evidence type="ECO:0000313" key="13">
    <source>
        <dbReference type="EMBL" id="MBB6545147.1"/>
    </source>
</evidence>
<comment type="similarity">
    <text evidence="9">Belongs to the GSP H family.</text>
</comment>
<dbReference type="InterPro" id="IPR012902">
    <property type="entry name" value="N_methyl_site"/>
</dbReference>
<keyword evidence="6 11" id="KW-0812">Transmembrane</keyword>
<keyword evidence="3" id="KW-1003">Cell membrane</keyword>
<comment type="caution">
    <text evidence="13">The sequence shown here is derived from an EMBL/GenBank/DDBJ whole genome shotgun (WGS) entry which is preliminary data.</text>
</comment>
<dbReference type="PROSITE" id="PS00409">
    <property type="entry name" value="PROKAR_NTER_METHYL"/>
    <property type="match status" value="1"/>
</dbReference>
<dbReference type="EMBL" id="JACHHU010000052">
    <property type="protein sequence ID" value="MBB6545147.1"/>
    <property type="molecule type" value="Genomic_DNA"/>
</dbReference>
<dbReference type="Gene3D" id="3.55.40.10">
    <property type="entry name" value="minor pseudopilin epsh domain"/>
    <property type="match status" value="1"/>
</dbReference>